<sequence>MAELHDLIHSLPQELFDKIYDLTFAVHPATVVTIDRSYKFPIELQISRGTRRNFARRYYSTKAGFRVESNRENRSVLFDWLSNLPTRHQKRIRRIDVSGRLSPKDYEPRRLKRSLKSLHECVIDWDVCLKSQSVLRVEFVDTNTGKQMCMSAKGRIVRRKV</sequence>
<dbReference type="Proteomes" id="UP000660729">
    <property type="component" value="Unassembled WGS sequence"/>
</dbReference>
<protein>
    <submittedName>
        <fullName evidence="1">Uncharacterized protein</fullName>
    </submittedName>
</protein>
<accession>A0A8H6RNH3</accession>
<dbReference type="OrthoDB" id="3650741at2759"/>
<evidence type="ECO:0000313" key="1">
    <source>
        <dbReference type="EMBL" id="KAF7195045.1"/>
    </source>
</evidence>
<gene>
    <name evidence="1" type="ORF">HII31_03719</name>
</gene>
<organism evidence="1 2">
    <name type="scientific">Pseudocercospora fuligena</name>
    <dbReference type="NCBI Taxonomy" id="685502"/>
    <lineage>
        <taxon>Eukaryota</taxon>
        <taxon>Fungi</taxon>
        <taxon>Dikarya</taxon>
        <taxon>Ascomycota</taxon>
        <taxon>Pezizomycotina</taxon>
        <taxon>Dothideomycetes</taxon>
        <taxon>Dothideomycetidae</taxon>
        <taxon>Mycosphaerellales</taxon>
        <taxon>Mycosphaerellaceae</taxon>
        <taxon>Pseudocercospora</taxon>
    </lineage>
</organism>
<dbReference type="AlphaFoldDB" id="A0A8H6RNH3"/>
<proteinExistence type="predicted"/>
<name>A0A8H6RNH3_9PEZI</name>
<evidence type="ECO:0000313" key="2">
    <source>
        <dbReference type="Proteomes" id="UP000660729"/>
    </source>
</evidence>
<keyword evidence="2" id="KW-1185">Reference proteome</keyword>
<comment type="caution">
    <text evidence="1">The sequence shown here is derived from an EMBL/GenBank/DDBJ whole genome shotgun (WGS) entry which is preliminary data.</text>
</comment>
<dbReference type="EMBL" id="JABCIY010000044">
    <property type="protein sequence ID" value="KAF7195045.1"/>
    <property type="molecule type" value="Genomic_DNA"/>
</dbReference>
<reference evidence="1" key="1">
    <citation type="submission" date="2020-04" db="EMBL/GenBank/DDBJ databases">
        <title>Draft genome resource of the tomato pathogen Pseudocercospora fuligena.</title>
        <authorList>
            <person name="Zaccaron A."/>
        </authorList>
    </citation>
    <scope>NUCLEOTIDE SEQUENCE</scope>
    <source>
        <strain evidence="1">PF001</strain>
    </source>
</reference>